<dbReference type="STRING" id="1573173.A0A166T9Z9"/>
<feature type="compositionally biased region" description="Polar residues" evidence="1">
    <location>
        <begin position="516"/>
        <end position="529"/>
    </location>
</feature>
<feature type="compositionally biased region" description="Polar residues" evidence="1">
    <location>
        <begin position="570"/>
        <end position="581"/>
    </location>
</feature>
<gene>
    <name evidence="2" type="ORF">CI238_02447</name>
</gene>
<accession>A0A166T9Z9</accession>
<feature type="compositionally biased region" description="Basic and acidic residues" evidence="1">
    <location>
        <begin position="673"/>
        <end position="683"/>
    </location>
</feature>
<feature type="compositionally biased region" description="Basic residues" evidence="1">
    <location>
        <begin position="556"/>
        <end position="569"/>
    </location>
</feature>
<feature type="compositionally biased region" description="Polar residues" evidence="1">
    <location>
        <begin position="541"/>
        <end position="555"/>
    </location>
</feature>
<evidence type="ECO:0008006" key="4">
    <source>
        <dbReference type="Google" id="ProtNLM"/>
    </source>
</evidence>
<evidence type="ECO:0000313" key="3">
    <source>
        <dbReference type="Proteomes" id="UP000076584"/>
    </source>
</evidence>
<organism evidence="2 3">
    <name type="scientific">Colletotrichum incanum</name>
    <name type="common">Soybean anthracnose fungus</name>
    <dbReference type="NCBI Taxonomy" id="1573173"/>
    <lineage>
        <taxon>Eukaryota</taxon>
        <taxon>Fungi</taxon>
        <taxon>Dikarya</taxon>
        <taxon>Ascomycota</taxon>
        <taxon>Pezizomycotina</taxon>
        <taxon>Sordariomycetes</taxon>
        <taxon>Hypocreomycetidae</taxon>
        <taxon>Glomerellales</taxon>
        <taxon>Glomerellaceae</taxon>
        <taxon>Colletotrichum</taxon>
        <taxon>Colletotrichum spaethianum species complex</taxon>
    </lineage>
</organism>
<comment type="caution">
    <text evidence="2">The sequence shown here is derived from an EMBL/GenBank/DDBJ whole genome shotgun (WGS) entry which is preliminary data.</text>
</comment>
<protein>
    <recommendedName>
        <fullName evidence="4">BTB domain-containing protein</fullName>
    </recommendedName>
</protein>
<dbReference type="AlphaFoldDB" id="A0A166T9Z9"/>
<proteinExistence type="predicted"/>
<name>A0A166T9Z9_COLIC</name>
<evidence type="ECO:0000313" key="2">
    <source>
        <dbReference type="EMBL" id="KZL71761.1"/>
    </source>
</evidence>
<reference evidence="2 3" key="1">
    <citation type="submission" date="2015-06" db="EMBL/GenBank/DDBJ databases">
        <title>Survival trade-offs in plant roots during colonization by closely related pathogenic and mutualistic fungi.</title>
        <authorList>
            <person name="Hacquard S."/>
            <person name="Kracher B."/>
            <person name="Hiruma K."/>
            <person name="Weinman A."/>
            <person name="Muench P."/>
            <person name="Garrido Oter R."/>
            <person name="Ver Loren van Themaat E."/>
            <person name="Dallerey J.-F."/>
            <person name="Damm U."/>
            <person name="Henrissat B."/>
            <person name="Lespinet O."/>
            <person name="Thon M."/>
            <person name="Kemen E."/>
            <person name="McHardy A.C."/>
            <person name="Schulze-Lefert P."/>
            <person name="O'Connell R.J."/>
        </authorList>
    </citation>
    <scope>NUCLEOTIDE SEQUENCE [LARGE SCALE GENOMIC DNA]</scope>
    <source>
        <strain evidence="2 3">MAFF 238704</strain>
    </source>
</reference>
<feature type="compositionally biased region" description="Basic and acidic residues" evidence="1">
    <location>
        <begin position="647"/>
        <end position="656"/>
    </location>
</feature>
<sequence length="683" mass="77943">MIRIRDFRPDAVKLALVVNARGRREGNSRVVELETDEFVHIHCGKVVFIVFRDVITAGSMYFESSLFGFFKEAYSQEITFDEDVNSGALELYLNLTHSWFFEIRYRGIRVVPVDHFKPLIEPIQEEPFKRAHLEIPKLKLGKLAEVVTLADRFLHRSLLCILRQMFLSLLNITHTSWDKVKKEARDMDVLYHAEFVIDYMNAFRLLSTGHDDEKFLRDALTESFYWLSLNTPDFRKRFLYLMSDEFVTEWNQDRRGHSETAKITHARGIFATDQYCYESVTRIQKQRRFKRVVNMCPFEDQKEVFPWVENPQDRRLRVSRLHAFVRAINCSARRACNRASQFNDFVPDVTFHPASTVNSSTQISAYDDNRGSTNTPTRGGGRDRGSRGGQYQQSRGSRHRYGPTHDTELTHQLNNQNFDLKCNGGAQKHNREYLSTMSGISKRQGAINSALPSNQATQWPSDGVIYGTQTSKRPPQMQSIISDIQTLVSTGRNNPPHFLQKHSQCQSQSQSRRNETQSTQTTHSIQPTQDGARKSQRNHPDQPQSQQVIENNHQGPNKKRNKFKRKKQHQLSVTVQDTGNQAPGAGTRVSFLHAQSQAEGPLQGPRTGDTKVGGTKSTGDAKPSSDAASPTQNVLSTAVQPQNDARNNQHEYHGDKSVTGQGGRSRHRRRGRDHGQVKAHEQA</sequence>
<feature type="region of interest" description="Disordered" evidence="1">
    <location>
        <begin position="360"/>
        <end position="405"/>
    </location>
</feature>
<feature type="region of interest" description="Disordered" evidence="1">
    <location>
        <begin position="488"/>
        <end position="683"/>
    </location>
</feature>
<evidence type="ECO:0000256" key="1">
    <source>
        <dbReference type="SAM" id="MobiDB-lite"/>
    </source>
</evidence>
<feature type="compositionally biased region" description="Polar residues" evidence="1">
    <location>
        <begin position="626"/>
        <end position="646"/>
    </location>
</feature>
<dbReference type="EMBL" id="LFIW01002399">
    <property type="protein sequence ID" value="KZL71761.1"/>
    <property type="molecule type" value="Genomic_DNA"/>
</dbReference>
<dbReference type="Proteomes" id="UP000076584">
    <property type="component" value="Unassembled WGS sequence"/>
</dbReference>
<keyword evidence="3" id="KW-1185">Reference proteome</keyword>